<dbReference type="AlphaFoldDB" id="A0A840SGQ3"/>
<evidence type="ECO:0000313" key="2">
    <source>
        <dbReference type="Proteomes" id="UP000578697"/>
    </source>
</evidence>
<dbReference type="Proteomes" id="UP000578697">
    <property type="component" value="Unassembled WGS sequence"/>
</dbReference>
<accession>A0A840SGQ3</accession>
<proteinExistence type="predicted"/>
<dbReference type="RefSeq" id="WP_184652158.1">
    <property type="nucleotide sequence ID" value="NZ_JACHFR010000002.1"/>
</dbReference>
<gene>
    <name evidence="1" type="ORF">HNP77_001082</name>
</gene>
<keyword evidence="2" id="KW-1185">Reference proteome</keyword>
<dbReference type="EMBL" id="JACHFR010000002">
    <property type="protein sequence ID" value="MBB5218713.1"/>
    <property type="molecule type" value="Genomic_DNA"/>
</dbReference>
<reference evidence="1 2" key="1">
    <citation type="submission" date="2020-08" db="EMBL/GenBank/DDBJ databases">
        <title>Genomic Encyclopedia of Type Strains, Phase IV (KMG-IV): sequencing the most valuable type-strain genomes for metagenomic binning, comparative biology and taxonomic classification.</title>
        <authorList>
            <person name="Goeker M."/>
        </authorList>
    </citation>
    <scope>NUCLEOTIDE SEQUENCE [LARGE SCALE GENOMIC DNA]</scope>
    <source>
        <strain evidence="1 2">DSM 103679</strain>
    </source>
</reference>
<organism evidence="1 2">
    <name type="scientific">Treponema rectale</name>
    <dbReference type="NCBI Taxonomy" id="744512"/>
    <lineage>
        <taxon>Bacteria</taxon>
        <taxon>Pseudomonadati</taxon>
        <taxon>Spirochaetota</taxon>
        <taxon>Spirochaetia</taxon>
        <taxon>Spirochaetales</taxon>
        <taxon>Treponemataceae</taxon>
        <taxon>Treponema</taxon>
    </lineage>
</organism>
<protein>
    <submittedName>
        <fullName evidence="1">Uncharacterized protein</fullName>
    </submittedName>
</protein>
<comment type="caution">
    <text evidence="1">The sequence shown here is derived from an EMBL/GenBank/DDBJ whole genome shotgun (WGS) entry which is preliminary data.</text>
</comment>
<name>A0A840SGQ3_9SPIR</name>
<evidence type="ECO:0000313" key="1">
    <source>
        <dbReference type="EMBL" id="MBB5218713.1"/>
    </source>
</evidence>
<sequence length="448" mass="50310">MKKIFLTAAVLTAAASVSVYPEKLTIKNTIGSDLDTLGEYDLYSHTKQKVYSASGDTISENDSLAFGDELQAEFESDSIEIKGRLEFLWTDNEEAYSDLIFIPSGYVYFKPSQYFSIAAGNNFYKRFSIPSAYLAAADDTTKYGRLLTDSLGHEEYFGTDSFSVFSNGFALGATSEWNWGDYNQFNLILAAGSTMYPGKNEFESAYDFGTDFNVTEFMDFGFTIHNFTAEDYKMGFFAGLTSIDNLILNAAFYYNFTTSDYLPETCVIGNDDEDNDIYKFKKQSTKYAVGLSGGYNFENLGFSIYADVISGLNDEYIGTIKYYDSNGNLIDTKTATISRGSTIVKYKNGKAKRNDKFTSGAIPFYHQLRLSKTISENLELELNFKLRTMFGNTDSTWTTLYPKVTVELPSDAGSISTGIRFDWNNAQYDGLSSVSIPLTWSYKFKKKF</sequence>